<name>A0A8S3FIE4_9BILA</name>
<sequence length="157" mass="18301">MSNNQNSSEIDDSILNLFRRDNNDFSSKYAELQYRLSESLRLERLALDRAEQQNKLDRSLIELTDIDDKVLEITNSIRLRKRPSENVIALCKYVNPITATTATNNNNHEQNGNNGSEAWRKGRRRSTLLVYDELARLVDERINIEKQLVDFYPSIEI</sequence>
<protein>
    <submittedName>
        <fullName evidence="1">Uncharacterized protein</fullName>
    </submittedName>
</protein>
<gene>
    <name evidence="1" type="ORF">BYL167_LOCUS67538</name>
</gene>
<organism evidence="1 2">
    <name type="scientific">Rotaria magnacalcarata</name>
    <dbReference type="NCBI Taxonomy" id="392030"/>
    <lineage>
        <taxon>Eukaryota</taxon>
        <taxon>Metazoa</taxon>
        <taxon>Spiralia</taxon>
        <taxon>Gnathifera</taxon>
        <taxon>Rotifera</taxon>
        <taxon>Eurotatoria</taxon>
        <taxon>Bdelloidea</taxon>
        <taxon>Philodinida</taxon>
        <taxon>Philodinidae</taxon>
        <taxon>Rotaria</taxon>
    </lineage>
</organism>
<dbReference type="AlphaFoldDB" id="A0A8S3FIE4"/>
<dbReference type="EMBL" id="CAJOBH010245782">
    <property type="protein sequence ID" value="CAF5124359.1"/>
    <property type="molecule type" value="Genomic_DNA"/>
</dbReference>
<evidence type="ECO:0000313" key="1">
    <source>
        <dbReference type="EMBL" id="CAF5124359.1"/>
    </source>
</evidence>
<proteinExistence type="predicted"/>
<comment type="caution">
    <text evidence="1">The sequence shown here is derived from an EMBL/GenBank/DDBJ whole genome shotgun (WGS) entry which is preliminary data.</text>
</comment>
<reference evidence="1" key="1">
    <citation type="submission" date="2021-02" db="EMBL/GenBank/DDBJ databases">
        <authorList>
            <person name="Nowell W R."/>
        </authorList>
    </citation>
    <scope>NUCLEOTIDE SEQUENCE</scope>
</reference>
<dbReference type="Proteomes" id="UP000681967">
    <property type="component" value="Unassembled WGS sequence"/>
</dbReference>
<evidence type="ECO:0000313" key="2">
    <source>
        <dbReference type="Proteomes" id="UP000681967"/>
    </source>
</evidence>
<accession>A0A8S3FIE4</accession>